<accession>A0A4S4LBW0</accession>
<feature type="compositionally biased region" description="Basic residues" evidence="3">
    <location>
        <begin position="467"/>
        <end position="478"/>
    </location>
</feature>
<feature type="compositionally biased region" description="Basic and acidic residues" evidence="3">
    <location>
        <begin position="250"/>
        <end position="259"/>
    </location>
</feature>
<dbReference type="GO" id="GO:0006334">
    <property type="term" value="P:nucleosome assembly"/>
    <property type="evidence" value="ECO:0007669"/>
    <property type="project" value="TreeGrafter"/>
</dbReference>
<feature type="compositionally biased region" description="Low complexity" evidence="3">
    <location>
        <begin position="375"/>
        <end position="386"/>
    </location>
</feature>
<feature type="compositionally biased region" description="Polar residues" evidence="3">
    <location>
        <begin position="180"/>
        <end position="195"/>
    </location>
</feature>
<feature type="compositionally biased region" description="Low complexity" evidence="3">
    <location>
        <begin position="329"/>
        <end position="360"/>
    </location>
</feature>
<keyword evidence="5" id="KW-1185">Reference proteome</keyword>
<dbReference type="GO" id="GO:0042393">
    <property type="term" value="F:histone binding"/>
    <property type="evidence" value="ECO:0007669"/>
    <property type="project" value="TreeGrafter"/>
</dbReference>
<dbReference type="Proteomes" id="UP000308199">
    <property type="component" value="Unassembled WGS sequence"/>
</dbReference>
<name>A0A4S4LBW0_9AGAM</name>
<comment type="similarity">
    <text evidence="1">Belongs to the SPT2 family.</text>
</comment>
<dbReference type="EMBL" id="SGPK01000078">
    <property type="protein sequence ID" value="THH09025.1"/>
    <property type="molecule type" value="Genomic_DNA"/>
</dbReference>
<evidence type="ECO:0000313" key="4">
    <source>
        <dbReference type="EMBL" id="THH09025.1"/>
    </source>
</evidence>
<evidence type="ECO:0000256" key="3">
    <source>
        <dbReference type="SAM" id="MobiDB-lite"/>
    </source>
</evidence>
<feature type="compositionally biased region" description="Basic and acidic residues" evidence="3">
    <location>
        <begin position="300"/>
        <end position="317"/>
    </location>
</feature>
<dbReference type="SMART" id="SM00784">
    <property type="entry name" value="SPT2"/>
    <property type="match status" value="1"/>
</dbReference>
<dbReference type="GO" id="GO:0005730">
    <property type="term" value="C:nucleolus"/>
    <property type="evidence" value="ECO:0007669"/>
    <property type="project" value="TreeGrafter"/>
</dbReference>
<feature type="compositionally biased region" description="Gly residues" evidence="3">
    <location>
        <begin position="90"/>
        <end position="103"/>
    </location>
</feature>
<dbReference type="PANTHER" id="PTHR22691">
    <property type="entry name" value="YEAST SPT2-RELATED"/>
    <property type="match status" value="1"/>
</dbReference>
<sequence>MSGRFADLMALSASQTRQSDLATQHLLAEKKRKEEQRRKEQQEKDRKDRELQSKLAQKRLEDQQREEERKQKAEEDRHQREMERRSGWASSGGGGGGNGGGGGRTRRAKHGLDDDDEGTTQVLTREEKRQRRLNADLSRSFSSVRKVGLQSSSHSPRARPSKSVKVVDSLPSESRLMESHPSQHSTLPSVGTPNSTMSIRQQLAAMPTTLMRLGTVKRDTRTIDEIMTDMHKAKEAKVIAGEEARGFSDWFQDRKKREPAIPTKVPSLDPSLSPASSGATAPYPSSSRIKDYTQASRSTAPEHPRIAQATERKEPRTKVTIVKPDAKGSLSFSKASKVTSSASTKSASSVSRASNSQLSRMASGFSLPSKKRARSYSLSDSDNDSPPSRRRPGVSTGRNDISSEIWKLFGKDRDRYMQNDVFSDDDDDDMEADADALRREELRSMRIAKKEDEAALEEEKRHEEEKRRRRKEKDKKGY</sequence>
<keyword evidence="2" id="KW-0175">Coiled coil</keyword>
<comment type="caution">
    <text evidence="4">The sequence shown here is derived from an EMBL/GenBank/DDBJ whole genome shotgun (WGS) entry which is preliminary data.</text>
</comment>
<feature type="compositionally biased region" description="Polar residues" evidence="3">
    <location>
        <begin position="283"/>
        <end position="299"/>
    </location>
</feature>
<feature type="compositionally biased region" description="Low complexity" evidence="3">
    <location>
        <begin position="266"/>
        <end position="277"/>
    </location>
</feature>
<feature type="compositionally biased region" description="Basic and acidic residues" evidence="3">
    <location>
        <begin position="446"/>
        <end position="466"/>
    </location>
</feature>
<dbReference type="GO" id="GO:0003677">
    <property type="term" value="F:DNA binding"/>
    <property type="evidence" value="ECO:0007669"/>
    <property type="project" value="TreeGrafter"/>
</dbReference>
<evidence type="ECO:0000313" key="5">
    <source>
        <dbReference type="Proteomes" id="UP000308199"/>
    </source>
</evidence>
<gene>
    <name evidence="4" type="ORF">EW145_g2301</name>
</gene>
<feature type="region of interest" description="Disordered" evidence="3">
    <location>
        <begin position="1"/>
        <end position="195"/>
    </location>
</feature>
<feature type="compositionally biased region" description="Polar residues" evidence="3">
    <location>
        <begin position="137"/>
        <end position="155"/>
    </location>
</feature>
<feature type="region of interest" description="Disordered" evidence="3">
    <location>
        <begin position="250"/>
        <end position="402"/>
    </location>
</feature>
<dbReference type="GO" id="GO:0006360">
    <property type="term" value="P:transcription by RNA polymerase I"/>
    <property type="evidence" value="ECO:0007669"/>
    <property type="project" value="TreeGrafter"/>
</dbReference>
<dbReference type="AlphaFoldDB" id="A0A4S4LBW0"/>
<organism evidence="4 5">
    <name type="scientific">Phellinidium pouzarii</name>
    <dbReference type="NCBI Taxonomy" id="167371"/>
    <lineage>
        <taxon>Eukaryota</taxon>
        <taxon>Fungi</taxon>
        <taxon>Dikarya</taxon>
        <taxon>Basidiomycota</taxon>
        <taxon>Agaricomycotina</taxon>
        <taxon>Agaricomycetes</taxon>
        <taxon>Hymenochaetales</taxon>
        <taxon>Hymenochaetaceae</taxon>
        <taxon>Phellinidium</taxon>
    </lineage>
</organism>
<evidence type="ECO:0000256" key="2">
    <source>
        <dbReference type="ARBA" id="ARBA00023054"/>
    </source>
</evidence>
<feature type="compositionally biased region" description="Polar residues" evidence="3">
    <location>
        <begin position="12"/>
        <end position="22"/>
    </location>
</feature>
<reference evidence="4 5" key="1">
    <citation type="submission" date="2019-02" db="EMBL/GenBank/DDBJ databases">
        <title>Genome sequencing of the rare red list fungi Phellinidium pouzarii.</title>
        <authorList>
            <person name="Buettner E."/>
            <person name="Kellner H."/>
        </authorList>
    </citation>
    <scope>NUCLEOTIDE SEQUENCE [LARGE SCALE GENOMIC DNA]</scope>
    <source>
        <strain evidence="4 5">DSM 108285</strain>
    </source>
</reference>
<dbReference type="Pfam" id="PF08243">
    <property type="entry name" value="SPT2"/>
    <property type="match status" value="1"/>
</dbReference>
<evidence type="ECO:0000256" key="1">
    <source>
        <dbReference type="ARBA" id="ARBA00006461"/>
    </source>
</evidence>
<feature type="region of interest" description="Disordered" evidence="3">
    <location>
        <begin position="446"/>
        <end position="478"/>
    </location>
</feature>
<dbReference type="PANTHER" id="PTHR22691:SF8">
    <property type="entry name" value="PROTEIN SPT2 HOMOLOG"/>
    <property type="match status" value="1"/>
</dbReference>
<proteinExistence type="inferred from homology"/>
<dbReference type="OrthoDB" id="6259853at2759"/>
<protein>
    <recommendedName>
        <fullName evidence="6">SPT2 chromatin protein</fullName>
    </recommendedName>
</protein>
<dbReference type="InterPro" id="IPR013256">
    <property type="entry name" value="Chromatin_SPT2"/>
</dbReference>
<evidence type="ECO:0008006" key="6">
    <source>
        <dbReference type="Google" id="ProtNLM"/>
    </source>
</evidence>
<feature type="compositionally biased region" description="Basic and acidic residues" evidence="3">
    <location>
        <begin position="27"/>
        <end position="86"/>
    </location>
</feature>